<dbReference type="AlphaFoldDB" id="A0A0B6ZU44"/>
<sequence length="88" mass="9795">MRISLAYLNQERAFNQMKYTGMFSLLTKSPPNNMNGMRIGGATAKATVTDPQRTEITYPKDTATFAVKSNTPTAIKKASHEPYKPIIQ</sequence>
<protein>
    <submittedName>
        <fullName evidence="1">Uncharacterized protein</fullName>
    </submittedName>
</protein>
<gene>
    <name evidence="1" type="primary">ORF77670</name>
</gene>
<dbReference type="EMBL" id="HACG01024420">
    <property type="protein sequence ID" value="CEK71285.1"/>
    <property type="molecule type" value="Transcribed_RNA"/>
</dbReference>
<organism evidence="1">
    <name type="scientific">Arion vulgaris</name>
    <dbReference type="NCBI Taxonomy" id="1028688"/>
    <lineage>
        <taxon>Eukaryota</taxon>
        <taxon>Metazoa</taxon>
        <taxon>Spiralia</taxon>
        <taxon>Lophotrochozoa</taxon>
        <taxon>Mollusca</taxon>
        <taxon>Gastropoda</taxon>
        <taxon>Heterobranchia</taxon>
        <taxon>Euthyneura</taxon>
        <taxon>Panpulmonata</taxon>
        <taxon>Eupulmonata</taxon>
        <taxon>Stylommatophora</taxon>
        <taxon>Helicina</taxon>
        <taxon>Arionoidea</taxon>
        <taxon>Arionidae</taxon>
        <taxon>Arion</taxon>
    </lineage>
</organism>
<name>A0A0B6ZU44_9EUPU</name>
<evidence type="ECO:0000313" key="1">
    <source>
        <dbReference type="EMBL" id="CEK71285.1"/>
    </source>
</evidence>
<reference evidence="1" key="1">
    <citation type="submission" date="2014-12" db="EMBL/GenBank/DDBJ databases">
        <title>Insight into the proteome of Arion vulgaris.</title>
        <authorList>
            <person name="Aradska J."/>
            <person name="Bulat T."/>
            <person name="Smidak R."/>
            <person name="Sarate P."/>
            <person name="Gangsoo J."/>
            <person name="Sialana F."/>
            <person name="Bilban M."/>
            <person name="Lubec G."/>
        </authorList>
    </citation>
    <scope>NUCLEOTIDE SEQUENCE</scope>
    <source>
        <tissue evidence="1">Skin</tissue>
    </source>
</reference>
<proteinExistence type="predicted"/>
<accession>A0A0B6ZU44</accession>